<keyword evidence="1" id="KW-0175">Coiled coil</keyword>
<name>A0A066X9G8_COLSU</name>
<evidence type="ECO:0000313" key="4">
    <source>
        <dbReference type="Proteomes" id="UP000027238"/>
    </source>
</evidence>
<comment type="caution">
    <text evidence="3">The sequence shown here is derived from an EMBL/GenBank/DDBJ whole genome shotgun (WGS) entry which is preliminary data.</text>
</comment>
<dbReference type="EMBL" id="JMSE01001142">
    <property type="protein sequence ID" value="KDN64319.1"/>
    <property type="molecule type" value="Genomic_DNA"/>
</dbReference>
<organism evidence="3 4">
    <name type="scientific">Colletotrichum sublineola</name>
    <name type="common">Sorghum anthracnose fungus</name>
    <dbReference type="NCBI Taxonomy" id="1173701"/>
    <lineage>
        <taxon>Eukaryota</taxon>
        <taxon>Fungi</taxon>
        <taxon>Dikarya</taxon>
        <taxon>Ascomycota</taxon>
        <taxon>Pezizomycotina</taxon>
        <taxon>Sordariomycetes</taxon>
        <taxon>Hypocreomycetidae</taxon>
        <taxon>Glomerellales</taxon>
        <taxon>Glomerellaceae</taxon>
        <taxon>Colletotrichum</taxon>
        <taxon>Colletotrichum graminicola species complex</taxon>
    </lineage>
</organism>
<feature type="compositionally biased region" description="Polar residues" evidence="2">
    <location>
        <begin position="13"/>
        <end position="27"/>
    </location>
</feature>
<evidence type="ECO:0000256" key="2">
    <source>
        <dbReference type="SAM" id="MobiDB-lite"/>
    </source>
</evidence>
<dbReference type="HOGENOM" id="CLU_813840_0_0_1"/>
<proteinExistence type="predicted"/>
<keyword evidence="4" id="KW-1185">Reference proteome</keyword>
<feature type="coiled-coil region" evidence="1">
    <location>
        <begin position="181"/>
        <end position="232"/>
    </location>
</feature>
<dbReference type="AlphaFoldDB" id="A0A066X9G8"/>
<evidence type="ECO:0000256" key="1">
    <source>
        <dbReference type="SAM" id="Coils"/>
    </source>
</evidence>
<feature type="region of interest" description="Disordered" evidence="2">
    <location>
        <begin position="1"/>
        <end position="69"/>
    </location>
</feature>
<accession>A0A066X9G8</accession>
<gene>
    <name evidence="3" type="ORF">CSUB01_09991</name>
</gene>
<evidence type="ECO:0000313" key="3">
    <source>
        <dbReference type="EMBL" id="KDN64319.1"/>
    </source>
</evidence>
<sequence length="341" mass="38551">MSSEAEMIENRGNAATATQTGKPVSQADTRDIEDDGPDKKKARITPANPDSTVGDDATPQAKRKTTPRVKPDIVHIDLQLFRPTDDHPWQFPTDTLSRLRPRHITALRHAVVIFNHDIENVVYTAEEKLYGSYTTTINLLQHLCVHDSSNTHYDDELDQMLTALERVRRQPRKVPQGSQQTQAVQQKVEVLQQQLQEATDAKQKARALQQKVADLEQQIQKSADEAAATKAQARDNMTENIANISKDNYKLFEFVKCLEVNDTMANKYLVQGVAAEFRSRKWTDLAKYAEKITDLSIDYSERQVILDNAIREVVARLTGHGNTMMPKHYTPDCECGKNNAI</sequence>
<reference evidence="4" key="1">
    <citation type="journal article" date="2014" name="Genome Announc.">
        <title>Draft genome sequence of Colletotrichum sublineola, a destructive pathogen of cultivated sorghum.</title>
        <authorList>
            <person name="Baroncelli R."/>
            <person name="Sanz-Martin J.M."/>
            <person name="Rech G.E."/>
            <person name="Sukno S.A."/>
            <person name="Thon M.R."/>
        </authorList>
    </citation>
    <scope>NUCLEOTIDE SEQUENCE [LARGE SCALE GENOMIC DNA]</scope>
    <source>
        <strain evidence="4">TX430BB</strain>
    </source>
</reference>
<protein>
    <submittedName>
        <fullName evidence="3">Uncharacterized protein</fullName>
    </submittedName>
</protein>
<dbReference type="Proteomes" id="UP000027238">
    <property type="component" value="Unassembled WGS sequence"/>
</dbReference>